<proteinExistence type="predicted"/>
<keyword evidence="4" id="KW-1185">Reference proteome</keyword>
<evidence type="ECO:0000256" key="1">
    <source>
        <dbReference type="SAM" id="MobiDB-lite"/>
    </source>
</evidence>
<dbReference type="Proteomes" id="UP000253551">
    <property type="component" value="Unassembled WGS sequence"/>
</dbReference>
<evidence type="ECO:0000313" key="4">
    <source>
        <dbReference type="Proteomes" id="UP000253551"/>
    </source>
</evidence>
<evidence type="ECO:0000256" key="2">
    <source>
        <dbReference type="SAM" id="SignalP"/>
    </source>
</evidence>
<feature type="chain" id="PRO_5016768377" description="Extracellular membrane protein CFEM domain-containing protein" evidence="2">
    <location>
        <begin position="19"/>
        <end position="203"/>
    </location>
</feature>
<feature type="compositionally biased region" description="Low complexity" evidence="1">
    <location>
        <begin position="156"/>
        <end position="182"/>
    </location>
</feature>
<name>A0A367JWP8_RHIST</name>
<organism evidence="3 4">
    <name type="scientific">Rhizopus stolonifer</name>
    <name type="common">Rhizopus nigricans</name>
    <dbReference type="NCBI Taxonomy" id="4846"/>
    <lineage>
        <taxon>Eukaryota</taxon>
        <taxon>Fungi</taxon>
        <taxon>Fungi incertae sedis</taxon>
        <taxon>Mucoromycota</taxon>
        <taxon>Mucoromycotina</taxon>
        <taxon>Mucoromycetes</taxon>
        <taxon>Mucorales</taxon>
        <taxon>Mucorineae</taxon>
        <taxon>Rhizopodaceae</taxon>
        <taxon>Rhizopus</taxon>
    </lineage>
</organism>
<sequence length="203" mass="20273">MKLGLLATFSSLICLASANVFESFVKRDHGLPYSSLPSGSCSVPSSCSNIGSNVTCHCNDVITICVNSNSQYCWGSETLTSSSCPAIPTSCNSTLTGTQSNCLCNSNNVLCVDNANNYCYGAISGSSVSLVSLPVSSSAATSTTAASASTTSAAGAGVSTVNAPSGATTSSTATTTSSTSGSNQITASSMFTLACVFAVYMAN</sequence>
<feature type="region of interest" description="Disordered" evidence="1">
    <location>
        <begin position="156"/>
        <end position="183"/>
    </location>
</feature>
<comment type="caution">
    <text evidence="3">The sequence shown here is derived from an EMBL/GenBank/DDBJ whole genome shotgun (WGS) entry which is preliminary data.</text>
</comment>
<accession>A0A367JWP8</accession>
<reference evidence="3 4" key="1">
    <citation type="journal article" date="2018" name="G3 (Bethesda)">
        <title>Phylogenetic and Phylogenomic Definition of Rhizopus Species.</title>
        <authorList>
            <person name="Gryganskyi A.P."/>
            <person name="Golan J."/>
            <person name="Dolatabadi S."/>
            <person name="Mondo S."/>
            <person name="Robb S."/>
            <person name="Idnurm A."/>
            <person name="Muszewska A."/>
            <person name="Steczkiewicz K."/>
            <person name="Masonjones S."/>
            <person name="Liao H.L."/>
            <person name="Gajdeczka M.T."/>
            <person name="Anike F."/>
            <person name="Vuek A."/>
            <person name="Anishchenko I.M."/>
            <person name="Voigt K."/>
            <person name="de Hoog G.S."/>
            <person name="Smith M.E."/>
            <person name="Heitman J."/>
            <person name="Vilgalys R."/>
            <person name="Stajich J.E."/>
        </authorList>
    </citation>
    <scope>NUCLEOTIDE SEQUENCE [LARGE SCALE GENOMIC DNA]</scope>
    <source>
        <strain evidence="3 4">LSU 92-RS-03</strain>
    </source>
</reference>
<protein>
    <recommendedName>
        <fullName evidence="5">Extracellular membrane protein CFEM domain-containing protein</fullName>
    </recommendedName>
</protein>
<evidence type="ECO:0000313" key="3">
    <source>
        <dbReference type="EMBL" id="RCH94404.1"/>
    </source>
</evidence>
<dbReference type="AlphaFoldDB" id="A0A367JWP8"/>
<keyword evidence="2" id="KW-0732">Signal</keyword>
<dbReference type="OrthoDB" id="2285968at2759"/>
<dbReference type="EMBL" id="PJQM01002562">
    <property type="protein sequence ID" value="RCH94404.1"/>
    <property type="molecule type" value="Genomic_DNA"/>
</dbReference>
<evidence type="ECO:0008006" key="5">
    <source>
        <dbReference type="Google" id="ProtNLM"/>
    </source>
</evidence>
<gene>
    <name evidence="3" type="ORF">CU098_003995</name>
</gene>
<feature type="signal peptide" evidence="2">
    <location>
        <begin position="1"/>
        <end position="18"/>
    </location>
</feature>